<evidence type="ECO:0000256" key="2">
    <source>
        <dbReference type="ARBA" id="ARBA00023025"/>
    </source>
</evidence>
<accession>A0A4D6XG33</accession>
<sequence length="83" mass="9601">MNKRITDFTENEFLEFVIKIYTVDYRSDRGHLNAIFEFERITEHPKGSDLFCFPDPGKEGPQAIVSEVKAWRAAHGKPGFKPE</sequence>
<dbReference type="OrthoDB" id="6810874at2"/>
<dbReference type="InterPro" id="IPR035900">
    <property type="entry name" value="Colicin_E_sf"/>
</dbReference>
<comment type="similarity">
    <text evidence="1">Belongs to the colicins ColE2/ColE8/ColE9 and pyocins S1/S2 family.</text>
</comment>
<name>A0A4D6XG33_PSEPU</name>
<dbReference type="AlphaFoldDB" id="A0A4D6XG33"/>
<dbReference type="PRINTS" id="PR01299">
    <property type="entry name" value="PYOCIN"/>
</dbReference>
<dbReference type="GO" id="GO:0030153">
    <property type="term" value="P:bacteriocin immunity"/>
    <property type="evidence" value="ECO:0007669"/>
    <property type="project" value="UniProtKB-KW"/>
</dbReference>
<dbReference type="SUPFAM" id="SSF47345">
    <property type="entry name" value="Colicin E immunity proteins"/>
    <property type="match status" value="1"/>
</dbReference>
<evidence type="ECO:0000313" key="3">
    <source>
        <dbReference type="EMBL" id="QCI13181.1"/>
    </source>
</evidence>
<evidence type="ECO:0000256" key="1">
    <source>
        <dbReference type="ARBA" id="ARBA00009346"/>
    </source>
</evidence>
<dbReference type="Proteomes" id="UP000298551">
    <property type="component" value="Chromosome"/>
</dbReference>
<gene>
    <name evidence="3" type="ORF">E6B08_18175</name>
</gene>
<evidence type="ECO:0000313" key="4">
    <source>
        <dbReference type="Proteomes" id="UP000298551"/>
    </source>
</evidence>
<protein>
    <submittedName>
        <fullName evidence="3">Bacteriocin immunity protein</fullName>
    </submittedName>
</protein>
<reference evidence="4" key="1">
    <citation type="submission" date="2019-04" db="EMBL/GenBank/DDBJ databases">
        <title>Genome sequence of Pseudomonas putida 1290, an auxin catabolizing strain.</title>
        <authorList>
            <person name="Laird T.S."/>
            <person name="Leveau J.H.J."/>
        </authorList>
    </citation>
    <scope>NUCLEOTIDE SEQUENCE [LARGE SCALE GENOMIC DNA]</scope>
    <source>
        <strain evidence="4">1290</strain>
    </source>
</reference>
<proteinExistence type="inferred from homology"/>
<keyword evidence="2" id="KW-0079">Bacteriocin immunity</keyword>
<dbReference type="InterPro" id="IPR000290">
    <property type="entry name" value="Colicin_pyocin"/>
</dbReference>
<dbReference type="Gene3D" id="1.10.1200.20">
    <property type="entry name" value="Colicin E immunity protein"/>
    <property type="match status" value="1"/>
</dbReference>
<dbReference type="RefSeq" id="WP_136915326.1">
    <property type="nucleotide sequence ID" value="NZ_CP039371.1"/>
</dbReference>
<dbReference type="Pfam" id="PF01320">
    <property type="entry name" value="Colicin_Pyocin"/>
    <property type="match status" value="1"/>
</dbReference>
<dbReference type="EMBL" id="CP039371">
    <property type="protein sequence ID" value="QCI13181.1"/>
    <property type="molecule type" value="Genomic_DNA"/>
</dbReference>
<dbReference type="GO" id="GO:0015643">
    <property type="term" value="F:toxic substance binding"/>
    <property type="evidence" value="ECO:0007669"/>
    <property type="project" value="InterPro"/>
</dbReference>
<dbReference type="CDD" id="cd16363">
    <property type="entry name" value="Col_Im_like"/>
    <property type="match status" value="1"/>
</dbReference>
<organism evidence="3 4">
    <name type="scientific">Pseudomonas putida</name>
    <name type="common">Arthrobacter siderocapsulatus</name>
    <dbReference type="NCBI Taxonomy" id="303"/>
    <lineage>
        <taxon>Bacteria</taxon>
        <taxon>Pseudomonadati</taxon>
        <taxon>Pseudomonadota</taxon>
        <taxon>Gammaproteobacteria</taxon>
        <taxon>Pseudomonadales</taxon>
        <taxon>Pseudomonadaceae</taxon>
        <taxon>Pseudomonas</taxon>
    </lineage>
</organism>